<dbReference type="AlphaFoldDB" id="A0A6P2C450"/>
<dbReference type="EMBL" id="RPFW01000002">
    <property type="protein sequence ID" value="TVZ05275.1"/>
    <property type="molecule type" value="Genomic_DNA"/>
</dbReference>
<evidence type="ECO:0000256" key="5">
    <source>
        <dbReference type="ARBA" id="ARBA00022741"/>
    </source>
</evidence>
<proteinExistence type="inferred from homology"/>
<dbReference type="GO" id="GO:0005886">
    <property type="term" value="C:plasma membrane"/>
    <property type="evidence" value="ECO:0007669"/>
    <property type="project" value="UniProtKB-SubCell"/>
</dbReference>
<dbReference type="Pfam" id="PF08352">
    <property type="entry name" value="oligo_HPY"/>
    <property type="match status" value="1"/>
</dbReference>
<dbReference type="PROSITE" id="PS00211">
    <property type="entry name" value="ABC_TRANSPORTER_1"/>
    <property type="match status" value="1"/>
</dbReference>
<feature type="domain" description="ABC transporter" evidence="8">
    <location>
        <begin position="22"/>
        <end position="277"/>
    </location>
</feature>
<keyword evidence="3" id="KW-0813">Transport</keyword>
<dbReference type="NCBIfam" id="TIGR01727">
    <property type="entry name" value="oligo_HPY"/>
    <property type="match status" value="1"/>
</dbReference>
<dbReference type="GO" id="GO:0005524">
    <property type="term" value="F:ATP binding"/>
    <property type="evidence" value="ECO:0007669"/>
    <property type="project" value="UniProtKB-KW"/>
</dbReference>
<evidence type="ECO:0000313" key="9">
    <source>
        <dbReference type="EMBL" id="TVZ05275.1"/>
    </source>
</evidence>
<dbReference type="InterPro" id="IPR003439">
    <property type="entry name" value="ABC_transporter-like_ATP-bd"/>
</dbReference>
<keyword evidence="5" id="KW-0547">Nucleotide-binding</keyword>
<keyword evidence="10" id="KW-1185">Reference proteome</keyword>
<dbReference type="PANTHER" id="PTHR43297:SF2">
    <property type="entry name" value="DIPEPTIDE TRANSPORT ATP-BINDING PROTEIN DPPD"/>
    <property type="match status" value="1"/>
</dbReference>
<sequence length="369" mass="40235">MRWSTSSTPPSTPGCAVPEPILDVRDLTVRFRTRRGIVTAVDGLSFTVAQGEVLGIVGESGSGKSVSMMTLMRLIRDPNASVTGHAYFRGRDLEVRDLLALPESEMRGLCGREIAMIFQDPMTSLTPVYTVGWQIAEQVRAHERVTKKAALDRAAGMLGEVGIPDPARRIHQYPHEFSGGMRQRVMIAMALTCNPALLIADEPTTALDVTTQAQILDLIRRLQAAHGSSVILITHDMGVVSEIADRVLVMYAGRVAEQGPKSAVFHRPQHPYTWGLLSSVPNTRGGRVRRLPVIPGAPPSPLEIAESCAFGPRCRLRHDACAVRPALGGTGDHVDACWLPRDDRQQLRLQIAQAAVRRDQPDDLEGATQ</sequence>
<evidence type="ECO:0000256" key="3">
    <source>
        <dbReference type="ARBA" id="ARBA00022448"/>
    </source>
</evidence>
<gene>
    <name evidence="9" type="ORF">EAS64_11880</name>
</gene>
<name>A0A6P2C450_9ACTN</name>
<comment type="caution">
    <text evidence="9">The sequence shown here is derived from an EMBL/GenBank/DDBJ whole genome shotgun (WGS) entry which is preliminary data.</text>
</comment>
<dbReference type="InterPro" id="IPR050388">
    <property type="entry name" value="ABC_Ni/Peptide_Import"/>
</dbReference>
<accession>A0A6P2C450</accession>
<evidence type="ECO:0000256" key="6">
    <source>
        <dbReference type="ARBA" id="ARBA00022840"/>
    </source>
</evidence>
<evidence type="ECO:0000313" key="10">
    <source>
        <dbReference type="Proteomes" id="UP000460272"/>
    </source>
</evidence>
<comment type="similarity">
    <text evidence="2">Belongs to the ABC transporter superfamily.</text>
</comment>
<evidence type="ECO:0000259" key="8">
    <source>
        <dbReference type="PROSITE" id="PS50893"/>
    </source>
</evidence>
<dbReference type="PANTHER" id="PTHR43297">
    <property type="entry name" value="OLIGOPEPTIDE TRANSPORT ATP-BINDING PROTEIN APPD"/>
    <property type="match status" value="1"/>
</dbReference>
<dbReference type="Proteomes" id="UP000460272">
    <property type="component" value="Unassembled WGS sequence"/>
</dbReference>
<dbReference type="InterPro" id="IPR013563">
    <property type="entry name" value="Oligopep_ABC_C"/>
</dbReference>
<dbReference type="Pfam" id="PF00005">
    <property type="entry name" value="ABC_tran"/>
    <property type="match status" value="1"/>
</dbReference>
<evidence type="ECO:0000256" key="2">
    <source>
        <dbReference type="ARBA" id="ARBA00005417"/>
    </source>
</evidence>
<keyword evidence="7" id="KW-0472">Membrane</keyword>
<dbReference type="InterPro" id="IPR017871">
    <property type="entry name" value="ABC_transporter-like_CS"/>
</dbReference>
<keyword evidence="6 9" id="KW-0067">ATP-binding</keyword>
<dbReference type="Gene3D" id="3.40.50.300">
    <property type="entry name" value="P-loop containing nucleotide triphosphate hydrolases"/>
    <property type="match status" value="1"/>
</dbReference>
<evidence type="ECO:0000256" key="4">
    <source>
        <dbReference type="ARBA" id="ARBA00022475"/>
    </source>
</evidence>
<dbReference type="OrthoDB" id="8481147at2"/>
<dbReference type="GO" id="GO:0016887">
    <property type="term" value="F:ATP hydrolysis activity"/>
    <property type="evidence" value="ECO:0007669"/>
    <property type="project" value="InterPro"/>
</dbReference>
<evidence type="ECO:0000256" key="7">
    <source>
        <dbReference type="ARBA" id="ARBA00023136"/>
    </source>
</evidence>
<dbReference type="FunFam" id="3.40.50.300:FF:000016">
    <property type="entry name" value="Oligopeptide ABC transporter ATP-binding component"/>
    <property type="match status" value="1"/>
</dbReference>
<reference evidence="9 10" key="1">
    <citation type="submission" date="2018-11" db="EMBL/GenBank/DDBJ databases">
        <title>Trebonia kvetii gen.nov., sp.nov., a novel acidophilic actinobacterium, and proposal of the new actinobacterial family Treboniaceae fam. nov.</title>
        <authorList>
            <person name="Rapoport D."/>
            <person name="Sagova-Mareckova M."/>
            <person name="Sedlacek I."/>
            <person name="Provaznik J."/>
            <person name="Kralova S."/>
            <person name="Pavlinic D."/>
            <person name="Benes V."/>
            <person name="Kopecky J."/>
        </authorList>
    </citation>
    <scope>NUCLEOTIDE SEQUENCE [LARGE SCALE GENOMIC DNA]</scope>
    <source>
        <strain evidence="9 10">15Tr583</strain>
    </source>
</reference>
<comment type="subcellular location">
    <subcellularLocation>
        <location evidence="1">Cell membrane</location>
        <topology evidence="1">Peripheral membrane protein</topology>
    </subcellularLocation>
</comment>
<dbReference type="SMART" id="SM00382">
    <property type="entry name" value="AAA"/>
    <property type="match status" value="1"/>
</dbReference>
<protein>
    <submittedName>
        <fullName evidence="9">ABC transporter ATP-binding protein</fullName>
    </submittedName>
</protein>
<dbReference type="InterPro" id="IPR003593">
    <property type="entry name" value="AAA+_ATPase"/>
</dbReference>
<keyword evidence="4" id="KW-1003">Cell membrane</keyword>
<dbReference type="InterPro" id="IPR027417">
    <property type="entry name" value="P-loop_NTPase"/>
</dbReference>
<dbReference type="SUPFAM" id="SSF52540">
    <property type="entry name" value="P-loop containing nucleoside triphosphate hydrolases"/>
    <property type="match status" value="1"/>
</dbReference>
<organism evidence="9 10">
    <name type="scientific">Trebonia kvetii</name>
    <dbReference type="NCBI Taxonomy" id="2480626"/>
    <lineage>
        <taxon>Bacteria</taxon>
        <taxon>Bacillati</taxon>
        <taxon>Actinomycetota</taxon>
        <taxon>Actinomycetes</taxon>
        <taxon>Streptosporangiales</taxon>
        <taxon>Treboniaceae</taxon>
        <taxon>Trebonia</taxon>
    </lineage>
</organism>
<dbReference type="CDD" id="cd03257">
    <property type="entry name" value="ABC_NikE_OppD_transporters"/>
    <property type="match status" value="1"/>
</dbReference>
<evidence type="ECO:0000256" key="1">
    <source>
        <dbReference type="ARBA" id="ARBA00004202"/>
    </source>
</evidence>
<dbReference type="PROSITE" id="PS50893">
    <property type="entry name" value="ABC_TRANSPORTER_2"/>
    <property type="match status" value="1"/>
</dbReference>
<dbReference type="GO" id="GO:0015833">
    <property type="term" value="P:peptide transport"/>
    <property type="evidence" value="ECO:0007669"/>
    <property type="project" value="InterPro"/>
</dbReference>